<dbReference type="UniPathway" id="UPA00344"/>
<dbReference type="EMBL" id="FQWQ01000003">
    <property type="protein sequence ID" value="SHH61967.1"/>
    <property type="molecule type" value="Genomic_DNA"/>
</dbReference>
<dbReference type="InterPro" id="IPR006638">
    <property type="entry name" value="Elp3/MiaA/NifB-like_rSAM"/>
</dbReference>
<comment type="catalytic activity">
    <reaction evidence="11 12">
        <text>GTP + AH2 + S-adenosyl-L-methionine = (8S)-3',8-cyclo-7,8-dihydroguanosine 5'-triphosphate + 5'-deoxyadenosine + L-methionine + A + H(+)</text>
        <dbReference type="Rhea" id="RHEA:49576"/>
        <dbReference type="ChEBI" id="CHEBI:13193"/>
        <dbReference type="ChEBI" id="CHEBI:15378"/>
        <dbReference type="ChEBI" id="CHEBI:17319"/>
        <dbReference type="ChEBI" id="CHEBI:17499"/>
        <dbReference type="ChEBI" id="CHEBI:37565"/>
        <dbReference type="ChEBI" id="CHEBI:57844"/>
        <dbReference type="ChEBI" id="CHEBI:59789"/>
        <dbReference type="ChEBI" id="CHEBI:131766"/>
        <dbReference type="EC" id="4.1.99.22"/>
    </reaction>
</comment>
<dbReference type="EC" id="4.1.99.22" evidence="1 12"/>
<keyword evidence="5 12" id="KW-0547">Nucleotide-binding</keyword>
<dbReference type="SMART" id="SM00729">
    <property type="entry name" value="Elp3"/>
    <property type="match status" value="1"/>
</dbReference>
<comment type="cofactor">
    <cofactor evidence="12">
        <name>[4Fe-4S] cluster</name>
        <dbReference type="ChEBI" id="CHEBI:49883"/>
    </cofactor>
    <text evidence="12">Binds 2 [4Fe-4S] clusters. Binds 1 [4Fe-4S] cluster coordinated with 3 cysteines and an exchangeable S-adenosyl-L-methionine and 1 [4Fe-4S] cluster coordinated with 3 cysteines and the GTP-derived substrate.</text>
</comment>
<comment type="subunit">
    <text evidence="12">Monomer and homodimer.</text>
</comment>
<evidence type="ECO:0000313" key="15">
    <source>
        <dbReference type="Proteomes" id="UP000184212"/>
    </source>
</evidence>
<dbReference type="STRING" id="947013.SAMN04488109_4668"/>
<evidence type="ECO:0000256" key="12">
    <source>
        <dbReference type="HAMAP-Rule" id="MF_01225"/>
    </source>
</evidence>
<dbReference type="SFLD" id="SFLDG01383">
    <property type="entry name" value="cyclic_pyranopterin_phosphate"/>
    <property type="match status" value="1"/>
</dbReference>
<feature type="binding site" evidence="12">
    <location>
        <position position="157"/>
    </location>
    <ligand>
        <name>GTP</name>
        <dbReference type="ChEBI" id="CHEBI:37565"/>
    </ligand>
</feature>
<dbReference type="SFLD" id="SFLDS00029">
    <property type="entry name" value="Radical_SAM"/>
    <property type="match status" value="1"/>
</dbReference>
<feature type="binding site" evidence="12">
    <location>
        <position position="191"/>
    </location>
    <ligand>
        <name>S-adenosyl-L-methionine</name>
        <dbReference type="ChEBI" id="CHEBI:59789"/>
    </ligand>
</feature>
<evidence type="ECO:0000256" key="8">
    <source>
        <dbReference type="ARBA" id="ARBA00023134"/>
    </source>
</evidence>
<evidence type="ECO:0000256" key="3">
    <source>
        <dbReference type="ARBA" id="ARBA00022691"/>
    </source>
</evidence>
<reference evidence="14 15" key="1">
    <citation type="submission" date="2016-11" db="EMBL/GenBank/DDBJ databases">
        <authorList>
            <person name="Jaros S."/>
            <person name="Januszkiewicz K."/>
            <person name="Wedrychowicz H."/>
        </authorList>
    </citation>
    <scope>NUCLEOTIDE SEQUENCE [LARGE SCALE GENOMIC DNA]</scope>
    <source>
        <strain evidence="14 15">DSM 24574</strain>
    </source>
</reference>
<evidence type="ECO:0000259" key="13">
    <source>
        <dbReference type="PROSITE" id="PS51918"/>
    </source>
</evidence>
<dbReference type="GO" id="GO:0061798">
    <property type="term" value="F:GTP 3',8'-cyclase activity"/>
    <property type="evidence" value="ECO:0007669"/>
    <property type="project" value="UniProtKB-UniRule"/>
</dbReference>
<feature type="binding site" evidence="12">
    <location>
        <position position="121"/>
    </location>
    <ligand>
        <name>S-adenosyl-L-methionine</name>
        <dbReference type="ChEBI" id="CHEBI:59789"/>
    </ligand>
</feature>
<dbReference type="OrthoDB" id="9763993at2"/>
<keyword evidence="4 12" id="KW-0479">Metal-binding</keyword>
<keyword evidence="6 12" id="KW-0408">Iron</keyword>
<dbReference type="SUPFAM" id="SSF102114">
    <property type="entry name" value="Radical SAM enzymes"/>
    <property type="match status" value="1"/>
</dbReference>
<dbReference type="GO" id="GO:0006777">
    <property type="term" value="P:Mo-molybdopterin cofactor biosynthetic process"/>
    <property type="evidence" value="ECO:0007669"/>
    <property type="project" value="UniProtKB-UniRule"/>
</dbReference>
<dbReference type="PANTHER" id="PTHR22960:SF0">
    <property type="entry name" value="MOLYBDENUM COFACTOR BIOSYNTHESIS PROTEIN 1"/>
    <property type="match status" value="1"/>
</dbReference>
<dbReference type="GO" id="GO:1904047">
    <property type="term" value="F:S-adenosyl-L-methionine binding"/>
    <property type="evidence" value="ECO:0007669"/>
    <property type="project" value="UniProtKB-UniRule"/>
</dbReference>
<keyword evidence="9 12" id="KW-0501">Molybdenum cofactor biosynthesis</keyword>
<dbReference type="HAMAP" id="MF_01225_B">
    <property type="entry name" value="MoaA_B"/>
    <property type="match status" value="1"/>
</dbReference>
<comment type="pathway">
    <text evidence="12">Cofactor biosynthesis; molybdopterin biosynthesis.</text>
</comment>
<sequence length="331" mass="37781">MTPLYDNHGRPLTYLRLAVTDRCNLRCFYCMPEEGIRYLPKKDLLTFEEIERLITLLASLGVSKIRLTGGEPFVRHDLMDLMQRITEIPGIKDLHLTTNGVLTAPHVGALKKMGIASVNLSLDTLDRERFRVITRRDEFEPVMNTLNLLLEHDIAVKINAVVMEGKNIDDIVPLIELTRNQRVEVRFIEEMPFNGEGNHYPTLHWTYTRILDYIKSHYPNLVKLPDPQHSTAYTYSIPGHLGNLGIIAAFSRTFCGTCNRLRITAQGTLKTCLYDDGALDLRALLRADHSDDYIKQQLHTAFQHRAKDGFEAEQRRKNHLPVSESMSTIGG</sequence>
<comment type="similarity">
    <text evidence="12">Belongs to the radical SAM superfamily. MoaA family.</text>
</comment>
<evidence type="ECO:0000313" key="14">
    <source>
        <dbReference type="EMBL" id="SHH61967.1"/>
    </source>
</evidence>
<keyword evidence="3 12" id="KW-0949">S-adenosyl-L-methionine</keyword>
<dbReference type="InterPro" id="IPR010505">
    <property type="entry name" value="MoaA_twitch"/>
</dbReference>
<dbReference type="Gene3D" id="3.20.20.70">
    <property type="entry name" value="Aldolase class I"/>
    <property type="match status" value="1"/>
</dbReference>
<keyword evidence="7 12" id="KW-0411">Iron-sulfur</keyword>
<dbReference type="AlphaFoldDB" id="A0A1M5UG87"/>
<dbReference type="NCBIfam" id="TIGR02666">
    <property type="entry name" value="moaA"/>
    <property type="match status" value="1"/>
</dbReference>
<dbReference type="GO" id="GO:0046872">
    <property type="term" value="F:metal ion binding"/>
    <property type="evidence" value="ECO:0007669"/>
    <property type="project" value="UniProtKB-KW"/>
</dbReference>
<feature type="binding site" evidence="12">
    <location>
        <begin position="260"/>
        <end position="262"/>
    </location>
    <ligand>
        <name>GTP</name>
        <dbReference type="ChEBI" id="CHEBI:37565"/>
    </ligand>
</feature>
<evidence type="ECO:0000256" key="4">
    <source>
        <dbReference type="ARBA" id="ARBA00022723"/>
    </source>
</evidence>
<feature type="binding site" evidence="12">
    <location>
        <position position="16"/>
    </location>
    <ligand>
        <name>GTP</name>
        <dbReference type="ChEBI" id="CHEBI:37565"/>
    </ligand>
</feature>
<feature type="binding site" evidence="12">
    <location>
        <position position="255"/>
    </location>
    <ligand>
        <name>[4Fe-4S] cluster</name>
        <dbReference type="ChEBI" id="CHEBI:49883"/>
        <label>2</label>
        <note>4Fe-4S-substrate</note>
    </ligand>
</feature>
<proteinExistence type="inferred from homology"/>
<evidence type="ECO:0000256" key="7">
    <source>
        <dbReference type="ARBA" id="ARBA00023014"/>
    </source>
</evidence>
<feature type="binding site" evidence="12">
    <location>
        <position position="258"/>
    </location>
    <ligand>
        <name>[4Fe-4S] cluster</name>
        <dbReference type="ChEBI" id="CHEBI:49883"/>
        <label>2</label>
        <note>4Fe-4S-substrate</note>
    </ligand>
</feature>
<comment type="function">
    <text evidence="12">Catalyzes the cyclization of GTP to (8S)-3',8-cyclo-7,8-dihydroguanosine 5'-triphosphate.</text>
</comment>
<dbReference type="SFLD" id="SFLDG01386">
    <property type="entry name" value="main_SPASM_domain-containing"/>
    <property type="match status" value="1"/>
</dbReference>
<evidence type="ECO:0000256" key="9">
    <source>
        <dbReference type="ARBA" id="ARBA00023150"/>
    </source>
</evidence>
<keyword evidence="8 12" id="KW-0342">GTP-binding</keyword>
<dbReference type="InterPro" id="IPR013785">
    <property type="entry name" value="Aldolase_TIM"/>
</dbReference>
<feature type="binding site" evidence="12">
    <location>
        <position position="97"/>
    </location>
    <ligand>
        <name>GTP</name>
        <dbReference type="ChEBI" id="CHEBI:37565"/>
    </ligand>
</feature>
<evidence type="ECO:0000256" key="10">
    <source>
        <dbReference type="ARBA" id="ARBA00023239"/>
    </source>
</evidence>
<dbReference type="InterPro" id="IPR058240">
    <property type="entry name" value="rSAM_sf"/>
</dbReference>
<dbReference type="InterPro" id="IPR000385">
    <property type="entry name" value="MoaA_NifB_PqqE_Fe-S-bd_CS"/>
</dbReference>
<dbReference type="PROSITE" id="PS01305">
    <property type="entry name" value="MOAA_NIFB_PQQE"/>
    <property type="match status" value="1"/>
</dbReference>
<dbReference type="PROSITE" id="PS51918">
    <property type="entry name" value="RADICAL_SAM"/>
    <property type="match status" value="1"/>
</dbReference>
<dbReference type="GO" id="GO:0061799">
    <property type="term" value="F:cyclic pyranopterin monophosphate synthase activity"/>
    <property type="evidence" value="ECO:0007669"/>
    <property type="project" value="TreeGrafter"/>
</dbReference>
<evidence type="ECO:0000256" key="1">
    <source>
        <dbReference type="ARBA" id="ARBA00012167"/>
    </source>
</evidence>
<organism evidence="14 15">
    <name type="scientific">Chryseolinea serpens</name>
    <dbReference type="NCBI Taxonomy" id="947013"/>
    <lineage>
        <taxon>Bacteria</taxon>
        <taxon>Pseudomonadati</taxon>
        <taxon>Bacteroidota</taxon>
        <taxon>Cytophagia</taxon>
        <taxon>Cytophagales</taxon>
        <taxon>Fulvivirgaceae</taxon>
        <taxon>Chryseolinea</taxon>
    </lineage>
</organism>
<dbReference type="InterPro" id="IPR013483">
    <property type="entry name" value="MoaA"/>
</dbReference>
<feature type="binding site" evidence="12">
    <location>
        <position position="23"/>
    </location>
    <ligand>
        <name>[4Fe-4S] cluster</name>
        <dbReference type="ChEBI" id="CHEBI:49883"/>
        <label>1</label>
        <note>4Fe-4S-S-AdoMet</note>
    </ligand>
</feature>
<gene>
    <name evidence="12" type="primary">moaA</name>
    <name evidence="14" type="ORF">SAMN04488109_4668</name>
</gene>
<keyword evidence="10 12" id="KW-0456">Lyase</keyword>
<dbReference type="SFLD" id="SFLDG01067">
    <property type="entry name" value="SPASM/twitch_domain_containing"/>
    <property type="match status" value="1"/>
</dbReference>
<keyword evidence="15" id="KW-1185">Reference proteome</keyword>
<feature type="binding site" evidence="12">
    <location>
        <position position="29"/>
    </location>
    <ligand>
        <name>S-adenosyl-L-methionine</name>
        <dbReference type="ChEBI" id="CHEBI:59789"/>
    </ligand>
</feature>
<feature type="binding site" evidence="12">
    <location>
        <position position="272"/>
    </location>
    <ligand>
        <name>[4Fe-4S] cluster</name>
        <dbReference type="ChEBI" id="CHEBI:49883"/>
        <label>2</label>
        <note>4Fe-4S-substrate</note>
    </ligand>
</feature>
<evidence type="ECO:0000256" key="5">
    <source>
        <dbReference type="ARBA" id="ARBA00022741"/>
    </source>
</evidence>
<evidence type="ECO:0000256" key="2">
    <source>
        <dbReference type="ARBA" id="ARBA00022485"/>
    </source>
</evidence>
<protein>
    <recommendedName>
        <fullName evidence="1 12">GTP 3',8-cyclase</fullName>
        <ecNumber evidence="1 12">4.1.99.22</ecNumber>
    </recommendedName>
    <alternativeName>
        <fullName evidence="12">Molybdenum cofactor biosynthesis protein A</fullName>
    </alternativeName>
</protein>
<dbReference type="InterPro" id="IPR050105">
    <property type="entry name" value="MoCo_biosynth_MoaA/MoaC"/>
</dbReference>
<feature type="binding site" evidence="12">
    <location>
        <position position="70"/>
    </location>
    <ligand>
        <name>S-adenosyl-L-methionine</name>
        <dbReference type="ChEBI" id="CHEBI:59789"/>
    </ligand>
</feature>
<dbReference type="Pfam" id="PF06463">
    <property type="entry name" value="Mob_synth_C"/>
    <property type="match status" value="1"/>
</dbReference>
<feature type="domain" description="Radical SAM core" evidence="13">
    <location>
        <begin position="7"/>
        <end position="220"/>
    </location>
</feature>
<keyword evidence="2 12" id="KW-0004">4Fe-4S</keyword>
<dbReference type="PANTHER" id="PTHR22960">
    <property type="entry name" value="MOLYBDOPTERIN COFACTOR SYNTHESIS PROTEIN A"/>
    <property type="match status" value="1"/>
</dbReference>
<dbReference type="InterPro" id="IPR040064">
    <property type="entry name" value="MoaA-like"/>
</dbReference>
<dbReference type="CDD" id="cd01335">
    <property type="entry name" value="Radical_SAM"/>
    <property type="match status" value="1"/>
</dbReference>
<evidence type="ECO:0000256" key="6">
    <source>
        <dbReference type="ARBA" id="ARBA00023004"/>
    </source>
</evidence>
<dbReference type="InterPro" id="IPR007197">
    <property type="entry name" value="rSAM"/>
</dbReference>
<accession>A0A1M5UG87</accession>
<evidence type="ECO:0000256" key="11">
    <source>
        <dbReference type="ARBA" id="ARBA00048697"/>
    </source>
</evidence>
<dbReference type="Proteomes" id="UP000184212">
    <property type="component" value="Unassembled WGS sequence"/>
</dbReference>
<feature type="binding site" evidence="12">
    <location>
        <position position="27"/>
    </location>
    <ligand>
        <name>[4Fe-4S] cluster</name>
        <dbReference type="ChEBI" id="CHEBI:49883"/>
        <label>1</label>
        <note>4Fe-4S-S-AdoMet</note>
    </ligand>
</feature>
<name>A0A1M5UG87_9BACT</name>
<feature type="binding site" evidence="12">
    <location>
        <position position="66"/>
    </location>
    <ligand>
        <name>GTP</name>
        <dbReference type="ChEBI" id="CHEBI:37565"/>
    </ligand>
</feature>
<dbReference type="GO" id="GO:0051539">
    <property type="term" value="F:4 iron, 4 sulfur cluster binding"/>
    <property type="evidence" value="ECO:0007669"/>
    <property type="project" value="UniProtKB-UniRule"/>
</dbReference>
<dbReference type="CDD" id="cd21117">
    <property type="entry name" value="Twitch_MoaA"/>
    <property type="match status" value="1"/>
</dbReference>
<feature type="binding site" evidence="12">
    <location>
        <position position="30"/>
    </location>
    <ligand>
        <name>[4Fe-4S] cluster</name>
        <dbReference type="ChEBI" id="CHEBI:49883"/>
        <label>1</label>
        <note>4Fe-4S-S-AdoMet</note>
    </ligand>
</feature>
<dbReference type="Pfam" id="PF04055">
    <property type="entry name" value="Radical_SAM"/>
    <property type="match status" value="1"/>
</dbReference>
<dbReference type="GO" id="GO:0005525">
    <property type="term" value="F:GTP binding"/>
    <property type="evidence" value="ECO:0007669"/>
    <property type="project" value="UniProtKB-UniRule"/>
</dbReference>